<dbReference type="PROSITE" id="PS50837">
    <property type="entry name" value="NACHT"/>
    <property type="match status" value="1"/>
</dbReference>
<evidence type="ECO:0000313" key="3">
    <source>
        <dbReference type="EMBL" id="GAA0534088.1"/>
    </source>
</evidence>
<dbReference type="SUPFAM" id="SSF52540">
    <property type="entry name" value="P-loop containing nucleoside triphosphate hydrolases"/>
    <property type="match status" value="1"/>
</dbReference>
<evidence type="ECO:0000313" key="4">
    <source>
        <dbReference type="Proteomes" id="UP001501576"/>
    </source>
</evidence>
<dbReference type="InterPro" id="IPR011044">
    <property type="entry name" value="Quino_amine_DH_bsu"/>
</dbReference>
<dbReference type="InterPro" id="IPR027417">
    <property type="entry name" value="P-loop_NTPase"/>
</dbReference>
<dbReference type="EMBL" id="BAAABZ010000038">
    <property type="protein sequence ID" value="GAA0534088.1"/>
    <property type="molecule type" value="Genomic_DNA"/>
</dbReference>
<feature type="transmembrane region" description="Helical" evidence="1">
    <location>
        <begin position="471"/>
        <end position="497"/>
    </location>
</feature>
<feature type="transmembrane region" description="Helical" evidence="1">
    <location>
        <begin position="431"/>
        <end position="450"/>
    </location>
</feature>
<gene>
    <name evidence="3" type="ORF">GCM10010390_39820</name>
</gene>
<keyword evidence="1" id="KW-0812">Transmembrane</keyword>
<keyword evidence="1" id="KW-1133">Transmembrane helix</keyword>
<dbReference type="Proteomes" id="UP001501576">
    <property type="component" value="Unassembled WGS sequence"/>
</dbReference>
<comment type="caution">
    <text evidence="3">The sequence shown here is derived from an EMBL/GenBank/DDBJ whole genome shotgun (WGS) entry which is preliminary data.</text>
</comment>
<dbReference type="InterPro" id="IPR007111">
    <property type="entry name" value="NACHT_NTPase"/>
</dbReference>
<reference evidence="3 4" key="1">
    <citation type="journal article" date="2019" name="Int. J. Syst. Evol. Microbiol.">
        <title>The Global Catalogue of Microorganisms (GCM) 10K type strain sequencing project: providing services to taxonomists for standard genome sequencing and annotation.</title>
        <authorList>
            <consortium name="The Broad Institute Genomics Platform"/>
            <consortium name="The Broad Institute Genome Sequencing Center for Infectious Disease"/>
            <person name="Wu L."/>
            <person name="Ma J."/>
        </authorList>
    </citation>
    <scope>NUCLEOTIDE SEQUENCE [LARGE SCALE GENOMIC DNA]</scope>
    <source>
        <strain evidence="3 4">JCM 5052</strain>
    </source>
</reference>
<dbReference type="Gene3D" id="3.40.50.300">
    <property type="entry name" value="P-loop containing nucleotide triphosphate hydrolases"/>
    <property type="match status" value="1"/>
</dbReference>
<feature type="transmembrane region" description="Helical" evidence="1">
    <location>
        <begin position="616"/>
        <end position="636"/>
    </location>
</feature>
<feature type="transmembrane region" description="Helical" evidence="1">
    <location>
        <begin position="713"/>
        <end position="733"/>
    </location>
</feature>
<accession>A0ABN1D4H1</accession>
<feature type="transmembrane region" description="Helical" evidence="1">
    <location>
        <begin position="554"/>
        <end position="587"/>
    </location>
</feature>
<sequence length="1012" mass="111252">MAFAGTLFGLLSLGVAVYELLPPAARPRDTGEVADELALQVRTQWVDEAHSRRLWEPRLIPLSWAATDRPVAVPLDTVLDSQARRAGRVLRLSLEGRLEGDFATAAAQLAEGYQRIPSRRLVMLGEPGAGKTVLALMLTLGLLGQRTPRSPVPVLLSISSWDPVSESLDDWIAATLATQYYGGQTHAPRLLLSQQMLLPVLDGLDEIPEAARRNAVRGLNEACRDGRGLVLTCRSAEYQDVIEGGSPALRRAPVVEVAPVPAEDAVAYLEDADWPDGVDWEPVYTHVREHPEAAATTALSTSLMLSLARTVYQQGDRAPSELLGFESRHAVEDHLVDRLIPAAYAPSSGSRPLRVDDDTDWQEAERTEKYLTFLATYLHQHGERELAWWRMSGRLFSRWAGLLVGIGLGLFTMIVVAVVRKAVEGTGGFDAPATLGLSVSVLVMLTWYAAPDRVPGRVSFAVRGSLHRLRGGFRTGFTLASLLAITVLGVAVAIAIVNRTLTARTLVKYSEVSAMVTGAALTLGVAFAVHQWLDTASENSSHATPMRLLRQDRTSSLASAGLAGAILAALLVPLMVTSTSLAFVVFLALTHWAGEPRITDILSQATDESGAYDSPLQVLSATLLPGAVFAVLMLICRSWPRFFLLRIVLAARGRVPWRFTRFLAEAHEKQLLRQSGGTYQFRHIRLQERLASRSLARDSMPVPRDRIIRRRRIQFAVAGIVLTVCCLLTYLVVPYDSSRLTLPTGDVTAMAFGPKGTLVTVSKEGLLQRWDTNTGKKIGKRKIDKSTIGHYGEKMATIEDHEKETLIFRLQERGLEHQESYNSRTPKFKLIIWRIRWSDQKPIKKELITAGGGDVQKELAKPSPGTQFRAVPSPDYAYPYLVWNTRTGRYFLDANMGEVISDIGEGGATIIPDKDRYIFETRKLNARVQCRIPSKVPSVGDLAIDRHSKLLAAFDKENAYVWDEDCKERGSAKTYRQIEAAAVDSDGSVGKLALSFGGMTRIYDVSALNGIT</sequence>
<dbReference type="SUPFAM" id="SSF50969">
    <property type="entry name" value="YVTN repeat-like/Quinoprotein amine dehydrogenase"/>
    <property type="match status" value="1"/>
</dbReference>
<protein>
    <recommendedName>
        <fullName evidence="2">NACHT domain-containing protein</fullName>
    </recommendedName>
</protein>
<keyword evidence="4" id="KW-1185">Reference proteome</keyword>
<proteinExistence type="predicted"/>
<dbReference type="Pfam" id="PF05729">
    <property type="entry name" value="NACHT"/>
    <property type="match status" value="1"/>
</dbReference>
<feature type="domain" description="NACHT" evidence="2">
    <location>
        <begin position="119"/>
        <end position="207"/>
    </location>
</feature>
<evidence type="ECO:0000256" key="1">
    <source>
        <dbReference type="SAM" id="Phobius"/>
    </source>
</evidence>
<keyword evidence="1" id="KW-0472">Membrane</keyword>
<organism evidence="3 4">
    <name type="scientific">Streptomyces mordarskii</name>
    <dbReference type="NCBI Taxonomy" id="1226758"/>
    <lineage>
        <taxon>Bacteria</taxon>
        <taxon>Bacillati</taxon>
        <taxon>Actinomycetota</taxon>
        <taxon>Actinomycetes</taxon>
        <taxon>Kitasatosporales</taxon>
        <taxon>Streptomycetaceae</taxon>
        <taxon>Streptomyces</taxon>
    </lineage>
</organism>
<name>A0ABN1D4H1_9ACTN</name>
<evidence type="ECO:0000259" key="2">
    <source>
        <dbReference type="PROSITE" id="PS50837"/>
    </source>
</evidence>
<feature type="transmembrane region" description="Helical" evidence="1">
    <location>
        <begin position="399"/>
        <end position="419"/>
    </location>
</feature>